<evidence type="ECO:0000256" key="22">
    <source>
        <dbReference type="ARBA" id="ARBA00023125"/>
    </source>
</evidence>
<dbReference type="GO" id="GO:0006915">
    <property type="term" value="P:apoptotic process"/>
    <property type="evidence" value="ECO:0007669"/>
    <property type="project" value="UniProtKB-KW"/>
</dbReference>
<dbReference type="GO" id="GO:0007517">
    <property type="term" value="P:muscle organ development"/>
    <property type="evidence" value="ECO:0007669"/>
    <property type="project" value="UniProtKB-KW"/>
</dbReference>
<evidence type="ECO:0000256" key="4">
    <source>
        <dbReference type="ARBA" id="ARBA00004648"/>
    </source>
</evidence>
<evidence type="ECO:0000256" key="12">
    <source>
        <dbReference type="ARBA" id="ARBA00022692"/>
    </source>
</evidence>
<feature type="region of interest" description="Disordered" evidence="29">
    <location>
        <begin position="213"/>
        <end position="261"/>
    </location>
</feature>
<dbReference type="AlphaFoldDB" id="A0A8J1M3R7"/>
<feature type="domain" description="BZIP" evidence="30">
    <location>
        <begin position="139"/>
        <end position="202"/>
    </location>
</feature>
<keyword evidence="15" id="KW-0256">Endoplasmic reticulum</keyword>
<evidence type="ECO:0000256" key="25">
    <source>
        <dbReference type="ARBA" id="ARBA00023163"/>
    </source>
</evidence>
<keyword evidence="8" id="KW-0517">Myogenesis</keyword>
<keyword evidence="20" id="KW-0805">Transcription regulation</keyword>
<reference evidence="32" key="1">
    <citation type="submission" date="2025-08" db="UniProtKB">
        <authorList>
            <consortium name="RefSeq"/>
        </authorList>
    </citation>
    <scope>IDENTIFICATION</scope>
    <source>
        <strain evidence="32">J_2021</strain>
        <tissue evidence="32">Erythrocytes</tissue>
    </source>
</reference>
<dbReference type="FunFam" id="1.20.5.170:FF:000049">
    <property type="entry name" value="X-box binding protein 1"/>
    <property type="match status" value="1"/>
</dbReference>
<dbReference type="SMART" id="SM00338">
    <property type="entry name" value="BRLZ"/>
    <property type="match status" value="1"/>
</dbReference>
<evidence type="ECO:0000256" key="15">
    <source>
        <dbReference type="ARBA" id="ARBA00022824"/>
    </source>
</evidence>
<comment type="subcellular location">
    <subcellularLocation>
        <location evidence="3">Cytoplasm</location>
    </subcellularLocation>
    <subcellularLocation>
        <location evidence="2">Endoplasmic reticulum membrane</location>
        <topology evidence="2">Peripheral membrane protein</topology>
    </subcellularLocation>
    <subcellularLocation>
        <location evidence="4">Endoplasmic reticulum membrane</location>
        <topology evidence="4">Single-pass type II membrane protein</topology>
    </subcellularLocation>
    <subcellularLocation>
        <location evidence="1">Nucleus</location>
    </subcellularLocation>
</comment>
<keyword evidence="17" id="KW-0735">Signal-anchor</keyword>
<evidence type="ECO:0000256" key="28">
    <source>
        <dbReference type="ARBA" id="ARBA00040165"/>
    </source>
</evidence>
<evidence type="ECO:0000256" key="11">
    <source>
        <dbReference type="ARBA" id="ARBA00022685"/>
    </source>
</evidence>
<dbReference type="GO" id="GO:0000977">
    <property type="term" value="F:RNA polymerase II transcription regulatory region sequence-specific DNA binding"/>
    <property type="evidence" value="ECO:0000318"/>
    <property type="project" value="GO_Central"/>
</dbReference>
<dbReference type="PANTHER" id="PTHR46542">
    <property type="entry name" value="X-BOX BINDING PROTEIN 1"/>
    <property type="match status" value="1"/>
</dbReference>
<proteinExistence type="inferred from homology"/>
<keyword evidence="16" id="KW-0832">Ubl conjugation</keyword>
<dbReference type="PROSITE" id="PS50217">
    <property type="entry name" value="BZIP"/>
    <property type="match status" value="1"/>
</dbReference>
<accession>A0A8J1M3R7</accession>
<evidence type="ECO:0000256" key="23">
    <source>
        <dbReference type="ARBA" id="ARBA00023136"/>
    </source>
</evidence>
<name>A0A8J1M3R7_XENLA</name>
<evidence type="ECO:0000313" key="32">
    <source>
        <dbReference type="RefSeq" id="XP_041436339.1"/>
    </source>
</evidence>
<dbReference type="OrthoDB" id="20960at2759"/>
<dbReference type="PROSITE" id="PS00036">
    <property type="entry name" value="BZIP_BASIC"/>
    <property type="match status" value="1"/>
</dbReference>
<keyword evidence="11" id="KW-0165">Cleavage on pair of basic residues</keyword>
<keyword evidence="24" id="KW-0010">Activator</keyword>
<dbReference type="GO" id="GO:0005789">
    <property type="term" value="C:endoplasmic reticulum membrane"/>
    <property type="evidence" value="ECO:0007669"/>
    <property type="project" value="UniProtKB-SubCell"/>
</dbReference>
<feature type="region of interest" description="Disordered" evidence="29">
    <location>
        <begin position="396"/>
        <end position="420"/>
    </location>
</feature>
<evidence type="ECO:0000256" key="18">
    <source>
        <dbReference type="ARBA" id="ARBA00022989"/>
    </source>
</evidence>
<feature type="compositionally biased region" description="Polar residues" evidence="29">
    <location>
        <begin position="114"/>
        <end position="125"/>
    </location>
</feature>
<feature type="compositionally biased region" description="Polar residues" evidence="29">
    <location>
        <begin position="223"/>
        <end position="233"/>
    </location>
</feature>
<keyword evidence="12" id="KW-0812">Transmembrane</keyword>
<dbReference type="CDD" id="cd14691">
    <property type="entry name" value="bZIP_XBP1"/>
    <property type="match status" value="1"/>
</dbReference>
<dbReference type="CTD" id="108707183"/>
<keyword evidence="26" id="KW-0834">Unfolded protein response</keyword>
<sequence length="471" mass="51019">MPGSREQTPRGSHSIGFSFQQPLANGNAAITDVSRTNQWGGDTPGRYEWVVSQRESNSYPANAVIPPPCLPICPTDSLHPLEMVVVGAPKVIFIPGNQCEQADALGSLMLPVSSPGSPESASNEQPPRKRQRLTHLTPEEKALRRKLKNRVAAQTARDRKKAKMGELEQQVIDLEIENEKLLLENQILRDKSHGLLAENQELRQRLGLSTLELKKEESSSSSQGVRSTQTTCPSAAGAGPDVSEPDSVYMDPDSPDTSDSESDLLLGLLESLDSDLLLAYEGALAGSPDEEIKGDESDSISSSPSSPVGTPSAKLEAINELIRFDHVYTKPLSTEEDSAQSVETSIVVKMEEASFSPTCDDGLTCVKQEPQEDGLVPILGMQSFLPCSENNLEKSNILDTGSDSGYEGSSSPFSDLSSPLNSDRVWEDSFSTELFPQLLLSAHMDQSICPSSPVDAVSFWSHSSDFDDVHF</sequence>
<feature type="compositionally biased region" description="Low complexity" evidence="29">
    <location>
        <begin position="409"/>
        <end position="420"/>
    </location>
</feature>
<dbReference type="RefSeq" id="XP_041436339.1">
    <property type="nucleotide sequence ID" value="XM_041580405.1"/>
</dbReference>
<dbReference type="Pfam" id="PF00170">
    <property type="entry name" value="bZIP_1"/>
    <property type="match status" value="1"/>
</dbReference>
<keyword evidence="21" id="KW-0346">Stress response</keyword>
<evidence type="ECO:0000256" key="3">
    <source>
        <dbReference type="ARBA" id="ARBA00004496"/>
    </source>
</evidence>
<evidence type="ECO:0000256" key="13">
    <source>
        <dbReference type="ARBA" id="ARBA00022703"/>
    </source>
</evidence>
<evidence type="ECO:0000256" key="5">
    <source>
        <dbReference type="ARBA" id="ARBA00007163"/>
    </source>
</evidence>
<evidence type="ECO:0000256" key="1">
    <source>
        <dbReference type="ARBA" id="ARBA00004123"/>
    </source>
</evidence>
<dbReference type="Proteomes" id="UP000186698">
    <property type="component" value="Chromosome 1S"/>
</dbReference>
<evidence type="ECO:0000256" key="16">
    <source>
        <dbReference type="ARBA" id="ARBA00022843"/>
    </source>
</evidence>
<dbReference type="GO" id="GO:0043066">
    <property type="term" value="P:negative regulation of apoptotic process"/>
    <property type="evidence" value="ECO:0007669"/>
    <property type="project" value="UniProtKB-ARBA"/>
</dbReference>
<keyword evidence="6" id="KW-0217">Developmental protein</keyword>
<evidence type="ECO:0000256" key="29">
    <source>
        <dbReference type="SAM" id="MobiDB-lite"/>
    </source>
</evidence>
<evidence type="ECO:0000256" key="10">
    <source>
        <dbReference type="ARBA" id="ARBA00022657"/>
    </source>
</evidence>
<dbReference type="InterPro" id="IPR052470">
    <property type="entry name" value="ER_Stress-Reg_TF"/>
</dbReference>
<dbReference type="InterPro" id="IPR004827">
    <property type="entry name" value="bZIP"/>
</dbReference>
<feature type="compositionally biased region" description="Low complexity" evidence="29">
    <location>
        <begin position="299"/>
        <end position="312"/>
    </location>
</feature>
<keyword evidence="31" id="KW-1185">Reference proteome</keyword>
<keyword evidence="9" id="KW-0597">Phosphoprotein</keyword>
<evidence type="ECO:0000256" key="9">
    <source>
        <dbReference type="ARBA" id="ARBA00022553"/>
    </source>
</evidence>
<keyword evidence="10" id="KW-0037">Angiogenesis</keyword>
<evidence type="ECO:0000256" key="19">
    <source>
        <dbReference type="ARBA" id="ARBA00022990"/>
    </source>
</evidence>
<evidence type="ECO:0000256" key="20">
    <source>
        <dbReference type="ARBA" id="ARBA00023015"/>
    </source>
</evidence>
<feature type="region of interest" description="Disordered" evidence="29">
    <location>
        <begin position="108"/>
        <end position="165"/>
    </location>
</feature>
<keyword evidence="23" id="KW-0472">Membrane</keyword>
<evidence type="ECO:0000256" key="26">
    <source>
        <dbReference type="ARBA" id="ARBA00023230"/>
    </source>
</evidence>
<keyword evidence="14" id="KW-0221">Differentiation</keyword>
<evidence type="ECO:0000256" key="27">
    <source>
        <dbReference type="ARBA" id="ARBA00023242"/>
    </source>
</evidence>
<dbReference type="InterPro" id="IPR046347">
    <property type="entry name" value="bZIP_sf"/>
</dbReference>
<dbReference type="GO" id="GO:0001525">
    <property type="term" value="P:angiogenesis"/>
    <property type="evidence" value="ECO:0007669"/>
    <property type="project" value="UniProtKB-KW"/>
</dbReference>
<keyword evidence="18" id="KW-1133">Transmembrane helix</keyword>
<dbReference type="GO" id="GO:0030154">
    <property type="term" value="P:cell differentiation"/>
    <property type="evidence" value="ECO:0007669"/>
    <property type="project" value="UniProtKB-KW"/>
</dbReference>
<protein>
    <recommendedName>
        <fullName evidence="28">X-box-binding protein 1</fullName>
    </recommendedName>
</protein>
<keyword evidence="25" id="KW-0804">Transcription</keyword>
<evidence type="ECO:0000256" key="17">
    <source>
        <dbReference type="ARBA" id="ARBA00022968"/>
    </source>
</evidence>
<keyword evidence="13" id="KW-0053">Apoptosis</keyword>
<evidence type="ECO:0000256" key="21">
    <source>
        <dbReference type="ARBA" id="ARBA00023016"/>
    </source>
</evidence>
<keyword evidence="22" id="KW-0238">DNA-binding</keyword>
<keyword evidence="7" id="KW-0963">Cytoplasm</keyword>
<evidence type="ECO:0000256" key="14">
    <source>
        <dbReference type="ARBA" id="ARBA00022782"/>
    </source>
</evidence>
<evidence type="ECO:0000256" key="2">
    <source>
        <dbReference type="ARBA" id="ARBA00004406"/>
    </source>
</evidence>
<keyword evidence="19" id="KW-0007">Acetylation</keyword>
<evidence type="ECO:0000256" key="7">
    <source>
        <dbReference type="ARBA" id="ARBA00022490"/>
    </source>
</evidence>
<evidence type="ECO:0000256" key="8">
    <source>
        <dbReference type="ARBA" id="ARBA00022541"/>
    </source>
</evidence>
<evidence type="ECO:0000256" key="6">
    <source>
        <dbReference type="ARBA" id="ARBA00022473"/>
    </source>
</evidence>
<dbReference type="SUPFAM" id="SSF57959">
    <property type="entry name" value="Leucine zipper domain"/>
    <property type="match status" value="1"/>
</dbReference>
<dbReference type="PANTHER" id="PTHR46542:SF1">
    <property type="entry name" value="X-BOX BINDING PROTEIN 1"/>
    <property type="match status" value="1"/>
</dbReference>
<organism evidence="31 32">
    <name type="scientific">Xenopus laevis</name>
    <name type="common">African clawed frog</name>
    <dbReference type="NCBI Taxonomy" id="8355"/>
    <lineage>
        <taxon>Eukaryota</taxon>
        <taxon>Metazoa</taxon>
        <taxon>Chordata</taxon>
        <taxon>Craniata</taxon>
        <taxon>Vertebrata</taxon>
        <taxon>Euteleostomi</taxon>
        <taxon>Amphibia</taxon>
        <taxon>Batrachia</taxon>
        <taxon>Anura</taxon>
        <taxon>Pipoidea</taxon>
        <taxon>Pipidae</taxon>
        <taxon>Xenopodinae</taxon>
        <taxon>Xenopus</taxon>
        <taxon>Xenopus</taxon>
    </lineage>
</organism>
<feature type="region of interest" description="Disordered" evidence="29">
    <location>
        <begin position="287"/>
        <end position="312"/>
    </location>
</feature>
<comment type="similarity">
    <text evidence="5">Belongs to the bZIP family.</text>
</comment>
<dbReference type="GO" id="GO:0030968">
    <property type="term" value="P:endoplasmic reticulum unfolded protein response"/>
    <property type="evidence" value="ECO:0007669"/>
    <property type="project" value="UniProtKB-ARBA"/>
</dbReference>
<dbReference type="GO" id="GO:0005634">
    <property type="term" value="C:nucleus"/>
    <property type="evidence" value="ECO:0000318"/>
    <property type="project" value="GO_Central"/>
</dbReference>
<evidence type="ECO:0000259" key="30">
    <source>
        <dbReference type="PROSITE" id="PS50217"/>
    </source>
</evidence>
<evidence type="ECO:0000256" key="24">
    <source>
        <dbReference type="ARBA" id="ARBA00023159"/>
    </source>
</evidence>
<dbReference type="GeneID" id="108707183"/>
<keyword evidence="27" id="KW-0539">Nucleus</keyword>
<dbReference type="Gene3D" id="1.20.5.170">
    <property type="match status" value="1"/>
</dbReference>
<gene>
    <name evidence="32" type="primary">xbp1.S</name>
</gene>
<evidence type="ECO:0000313" key="31">
    <source>
        <dbReference type="Proteomes" id="UP000186698"/>
    </source>
</evidence>
<dbReference type="GO" id="GO:0000981">
    <property type="term" value="F:DNA-binding transcription factor activity, RNA polymerase II-specific"/>
    <property type="evidence" value="ECO:0000318"/>
    <property type="project" value="GO_Central"/>
</dbReference>